<dbReference type="AlphaFoldDB" id="A0A819WGT3"/>
<organism evidence="1 2">
    <name type="scientific">Rotaria sordida</name>
    <dbReference type="NCBI Taxonomy" id="392033"/>
    <lineage>
        <taxon>Eukaryota</taxon>
        <taxon>Metazoa</taxon>
        <taxon>Spiralia</taxon>
        <taxon>Gnathifera</taxon>
        <taxon>Rotifera</taxon>
        <taxon>Eurotatoria</taxon>
        <taxon>Bdelloidea</taxon>
        <taxon>Philodinida</taxon>
        <taxon>Philodinidae</taxon>
        <taxon>Rotaria</taxon>
    </lineage>
</organism>
<evidence type="ECO:0000313" key="2">
    <source>
        <dbReference type="Proteomes" id="UP000663836"/>
    </source>
</evidence>
<reference evidence="1" key="1">
    <citation type="submission" date="2021-02" db="EMBL/GenBank/DDBJ databases">
        <authorList>
            <person name="Nowell W R."/>
        </authorList>
    </citation>
    <scope>NUCLEOTIDE SEQUENCE</scope>
</reference>
<evidence type="ECO:0000313" key="1">
    <source>
        <dbReference type="EMBL" id="CAF4125574.1"/>
    </source>
</evidence>
<dbReference type="Proteomes" id="UP000663836">
    <property type="component" value="Unassembled WGS sequence"/>
</dbReference>
<sequence>ALFRQRPFDVIVGQSSYLSNRVLKGGAEVDVTRKVVIELFSFNFDSNDDRSRFMIGGGELDLTLVLNSGVDIITMH</sequence>
<proteinExistence type="predicted"/>
<name>A0A819WGT3_9BILA</name>
<protein>
    <submittedName>
        <fullName evidence="1">Uncharacterized protein</fullName>
    </submittedName>
</protein>
<accession>A0A819WGT3</accession>
<feature type="non-terminal residue" evidence="1">
    <location>
        <position position="1"/>
    </location>
</feature>
<comment type="caution">
    <text evidence="1">The sequence shown here is derived from an EMBL/GenBank/DDBJ whole genome shotgun (WGS) entry which is preliminary data.</text>
</comment>
<dbReference type="EMBL" id="CAJOBD010008985">
    <property type="protein sequence ID" value="CAF4125574.1"/>
    <property type="molecule type" value="Genomic_DNA"/>
</dbReference>
<gene>
    <name evidence="1" type="ORF">JBS370_LOCUS32829</name>
</gene>